<feature type="domain" description="Major facilitator superfamily (MFS) profile" evidence="5">
    <location>
        <begin position="13"/>
        <end position="389"/>
    </location>
</feature>
<evidence type="ECO:0000259" key="5">
    <source>
        <dbReference type="PROSITE" id="PS50850"/>
    </source>
</evidence>
<dbReference type="CDD" id="cd17478">
    <property type="entry name" value="MFS_FsR"/>
    <property type="match status" value="1"/>
</dbReference>
<dbReference type="SUPFAM" id="SSF103473">
    <property type="entry name" value="MFS general substrate transporter"/>
    <property type="match status" value="1"/>
</dbReference>
<dbReference type="GO" id="GO:0005886">
    <property type="term" value="C:plasma membrane"/>
    <property type="evidence" value="ECO:0007669"/>
    <property type="project" value="TreeGrafter"/>
</dbReference>
<feature type="transmembrane region" description="Helical" evidence="4">
    <location>
        <begin position="300"/>
        <end position="322"/>
    </location>
</feature>
<dbReference type="Gene3D" id="1.20.1250.20">
    <property type="entry name" value="MFS general substrate transporter like domains"/>
    <property type="match status" value="2"/>
</dbReference>
<dbReference type="Proteomes" id="UP000823631">
    <property type="component" value="Unassembled WGS sequence"/>
</dbReference>
<dbReference type="PROSITE" id="PS50850">
    <property type="entry name" value="MFS"/>
    <property type="match status" value="1"/>
</dbReference>
<feature type="transmembrane region" description="Helical" evidence="4">
    <location>
        <begin position="334"/>
        <end position="354"/>
    </location>
</feature>
<feature type="transmembrane region" description="Helical" evidence="4">
    <location>
        <begin position="26"/>
        <end position="44"/>
    </location>
</feature>
<dbReference type="PANTHER" id="PTHR43129:SF1">
    <property type="entry name" value="FOSMIDOMYCIN RESISTANCE PROTEIN"/>
    <property type="match status" value="1"/>
</dbReference>
<comment type="caution">
    <text evidence="6">The sequence shown here is derived from an EMBL/GenBank/DDBJ whole genome shotgun (WGS) entry which is preliminary data.</text>
</comment>
<gene>
    <name evidence="6" type="ORF">IAB19_06240</name>
</gene>
<organism evidence="6 7">
    <name type="scientific">Candidatus Avisuccinivibrio stercorigallinarum</name>
    <dbReference type="NCBI Taxonomy" id="2840704"/>
    <lineage>
        <taxon>Bacteria</taxon>
        <taxon>Pseudomonadati</taxon>
        <taxon>Pseudomonadota</taxon>
        <taxon>Gammaproteobacteria</taxon>
        <taxon>Aeromonadales</taxon>
        <taxon>Succinivibrionaceae</taxon>
        <taxon>Succinivibrionaceae incertae sedis</taxon>
        <taxon>Candidatus Avisuccinivibrio</taxon>
    </lineage>
</organism>
<proteinExistence type="predicted"/>
<name>A0A9D9GU87_9GAMM</name>
<protein>
    <submittedName>
        <fullName evidence="6">MFS transporter</fullName>
    </submittedName>
</protein>
<dbReference type="PANTHER" id="PTHR43129">
    <property type="entry name" value="FOSMIDOMYCIN RESISTANCE PROTEIN"/>
    <property type="match status" value="1"/>
</dbReference>
<feature type="transmembrane region" description="Helical" evidence="4">
    <location>
        <begin position="50"/>
        <end position="71"/>
    </location>
</feature>
<feature type="transmembrane region" description="Helical" evidence="4">
    <location>
        <begin position="366"/>
        <end position="385"/>
    </location>
</feature>
<accession>A0A9D9GU87</accession>
<keyword evidence="2 4" id="KW-1133">Transmembrane helix</keyword>
<dbReference type="Pfam" id="PF07690">
    <property type="entry name" value="MFS_1"/>
    <property type="match status" value="1"/>
</dbReference>
<keyword evidence="3 4" id="KW-0472">Membrane</keyword>
<evidence type="ECO:0000256" key="4">
    <source>
        <dbReference type="SAM" id="Phobius"/>
    </source>
</evidence>
<feature type="transmembrane region" description="Helical" evidence="4">
    <location>
        <begin position="103"/>
        <end position="128"/>
    </location>
</feature>
<evidence type="ECO:0000313" key="7">
    <source>
        <dbReference type="Proteomes" id="UP000823631"/>
    </source>
</evidence>
<dbReference type="EMBL" id="JADINH010000131">
    <property type="protein sequence ID" value="MBO8415960.1"/>
    <property type="molecule type" value="Genomic_DNA"/>
</dbReference>
<reference evidence="6" key="2">
    <citation type="journal article" date="2021" name="PeerJ">
        <title>Extensive microbial diversity within the chicken gut microbiome revealed by metagenomics and culture.</title>
        <authorList>
            <person name="Gilroy R."/>
            <person name="Ravi A."/>
            <person name="Getino M."/>
            <person name="Pursley I."/>
            <person name="Horton D.L."/>
            <person name="Alikhan N.F."/>
            <person name="Baker D."/>
            <person name="Gharbi K."/>
            <person name="Hall N."/>
            <person name="Watson M."/>
            <person name="Adriaenssens E.M."/>
            <person name="Foster-Nyarko E."/>
            <person name="Jarju S."/>
            <person name="Secka A."/>
            <person name="Antonio M."/>
            <person name="Oren A."/>
            <person name="Chaudhuri R.R."/>
            <person name="La Ragione R."/>
            <person name="Hildebrand F."/>
            <person name="Pallen M.J."/>
        </authorList>
    </citation>
    <scope>NUCLEOTIDE SEQUENCE</scope>
    <source>
        <strain evidence="6">17213</strain>
    </source>
</reference>
<feature type="transmembrane region" description="Helical" evidence="4">
    <location>
        <begin position="212"/>
        <end position="236"/>
    </location>
</feature>
<feature type="transmembrane region" description="Helical" evidence="4">
    <location>
        <begin position="78"/>
        <end position="97"/>
    </location>
</feature>
<dbReference type="AlphaFoldDB" id="A0A9D9GU87"/>
<dbReference type="GO" id="GO:0022857">
    <property type="term" value="F:transmembrane transporter activity"/>
    <property type="evidence" value="ECO:0007669"/>
    <property type="project" value="InterPro"/>
</dbReference>
<feature type="transmembrane region" description="Helical" evidence="4">
    <location>
        <begin position="277"/>
        <end position="294"/>
    </location>
</feature>
<feature type="transmembrane region" description="Helical" evidence="4">
    <location>
        <begin position="242"/>
        <end position="265"/>
    </location>
</feature>
<dbReference type="InterPro" id="IPR020846">
    <property type="entry name" value="MFS_dom"/>
</dbReference>
<dbReference type="InterPro" id="IPR011701">
    <property type="entry name" value="MFS"/>
</dbReference>
<sequence length="393" mass="41916">MKTIVPPERGWTNIALMSTAHFMSDFFTNLLPVLLPVLALRFDMSYSQSAALFTAFSVISSLMQPAVGILADKKDVHFLLPLSVSLAAILVCLIGLFTQYWLLVFVLMLSGICAGLFHPLSAGVVPSICPLAQRGLSTSVYIAGGNIGAAVAPLVTAAFVQAFSDKYLLALSIPAVITSILLVKNRLHHKPPVSAAATEEISLARLVRSRSFLLLNSSISIRCWTHCAFITFIPLLYSSLNYPAMVGAAALVVYLIGSVVGGLAAGSLADRMRLKHVVIFSYVLLIIFSLIFLLNPDDSLLTMGILFLTGAAAYAATPVGVVWSQLLMPRNASFGAAMILGFSFGIGYLLTPISGWCADRLGLAEGLMITAIPAAGAALLILLFVREPRRDLA</sequence>
<reference evidence="6" key="1">
    <citation type="submission" date="2020-10" db="EMBL/GenBank/DDBJ databases">
        <authorList>
            <person name="Gilroy R."/>
        </authorList>
    </citation>
    <scope>NUCLEOTIDE SEQUENCE</scope>
    <source>
        <strain evidence="6">17213</strain>
    </source>
</reference>
<evidence type="ECO:0000256" key="3">
    <source>
        <dbReference type="ARBA" id="ARBA00023136"/>
    </source>
</evidence>
<evidence type="ECO:0000313" key="6">
    <source>
        <dbReference type="EMBL" id="MBO8415960.1"/>
    </source>
</evidence>
<feature type="transmembrane region" description="Helical" evidence="4">
    <location>
        <begin position="140"/>
        <end position="160"/>
    </location>
</feature>
<keyword evidence="1 4" id="KW-0812">Transmembrane</keyword>
<dbReference type="InterPro" id="IPR036259">
    <property type="entry name" value="MFS_trans_sf"/>
</dbReference>
<evidence type="ECO:0000256" key="2">
    <source>
        <dbReference type="ARBA" id="ARBA00022989"/>
    </source>
</evidence>
<evidence type="ECO:0000256" key="1">
    <source>
        <dbReference type="ARBA" id="ARBA00022692"/>
    </source>
</evidence>